<dbReference type="PANTHER" id="PTHR34952:SF2">
    <property type="entry name" value="OS05G0113500 PROTEIN"/>
    <property type="match status" value="1"/>
</dbReference>
<protein>
    <submittedName>
        <fullName evidence="2">Uncharacterized protein</fullName>
    </submittedName>
</protein>
<comment type="caution">
    <text evidence="2">The sequence shown here is derived from an EMBL/GenBank/DDBJ whole genome shotgun (WGS) entry which is preliminary data.</text>
</comment>
<sequence length="235" mass="25806">MEVLRCRVFDDPNAIKGPKVGACFYELVADGTSDADELLEHGHGHEGKSLRKGLGKCASLPSFSSLASPEEDEVGTVLRRILSAGSLQSHYCFSVSLPAPLKLVSALKGSRMKRGMTPKKMSVTWAPDVYDPPPTSSFRVIINRKQQKSKKNNEKKKNGKKGLKGNKSSRVSACGRDVRRSSGSCYKWPKHPVAEGVNPTHNINDFNVGMPDPYYVSNFLIQSCNTFRYSVAEAL</sequence>
<reference evidence="2 3" key="1">
    <citation type="journal article" date="2024" name="G3 (Bethesda)">
        <title>Genome assembly of Hibiscus sabdariffa L. provides insights into metabolisms of medicinal natural products.</title>
        <authorList>
            <person name="Kim T."/>
        </authorList>
    </citation>
    <scope>NUCLEOTIDE SEQUENCE [LARGE SCALE GENOMIC DNA]</scope>
    <source>
        <strain evidence="2">TK-2024</strain>
        <tissue evidence="2">Old leaves</tissue>
    </source>
</reference>
<dbReference type="EMBL" id="JBBPBM010000004">
    <property type="protein sequence ID" value="KAK8588699.1"/>
    <property type="molecule type" value="Genomic_DNA"/>
</dbReference>
<dbReference type="Proteomes" id="UP001472677">
    <property type="component" value="Unassembled WGS sequence"/>
</dbReference>
<dbReference type="PANTHER" id="PTHR34952">
    <property type="entry name" value="OS05G0113500 PROTEIN"/>
    <property type="match status" value="1"/>
</dbReference>
<name>A0ABR2FWS9_9ROSI</name>
<gene>
    <name evidence="2" type="ORF">V6N12_023123</name>
</gene>
<evidence type="ECO:0000313" key="3">
    <source>
        <dbReference type="Proteomes" id="UP001472677"/>
    </source>
</evidence>
<evidence type="ECO:0000256" key="1">
    <source>
        <dbReference type="SAM" id="MobiDB-lite"/>
    </source>
</evidence>
<keyword evidence="3" id="KW-1185">Reference proteome</keyword>
<feature type="region of interest" description="Disordered" evidence="1">
    <location>
        <begin position="145"/>
        <end position="183"/>
    </location>
</feature>
<evidence type="ECO:0000313" key="2">
    <source>
        <dbReference type="EMBL" id="KAK8588699.1"/>
    </source>
</evidence>
<accession>A0ABR2FWS9</accession>
<organism evidence="2 3">
    <name type="scientific">Hibiscus sabdariffa</name>
    <name type="common">roselle</name>
    <dbReference type="NCBI Taxonomy" id="183260"/>
    <lineage>
        <taxon>Eukaryota</taxon>
        <taxon>Viridiplantae</taxon>
        <taxon>Streptophyta</taxon>
        <taxon>Embryophyta</taxon>
        <taxon>Tracheophyta</taxon>
        <taxon>Spermatophyta</taxon>
        <taxon>Magnoliopsida</taxon>
        <taxon>eudicotyledons</taxon>
        <taxon>Gunneridae</taxon>
        <taxon>Pentapetalae</taxon>
        <taxon>rosids</taxon>
        <taxon>malvids</taxon>
        <taxon>Malvales</taxon>
        <taxon>Malvaceae</taxon>
        <taxon>Malvoideae</taxon>
        <taxon>Hibiscus</taxon>
    </lineage>
</organism>
<proteinExistence type="predicted"/>